<dbReference type="SUPFAM" id="SSF56112">
    <property type="entry name" value="Protein kinase-like (PK-like)"/>
    <property type="match status" value="1"/>
</dbReference>
<evidence type="ECO:0000256" key="6">
    <source>
        <dbReference type="SAM" id="Coils"/>
    </source>
</evidence>
<dbReference type="InterPro" id="IPR000719">
    <property type="entry name" value="Prot_kinase_dom"/>
</dbReference>
<evidence type="ECO:0000256" key="4">
    <source>
        <dbReference type="ARBA" id="ARBA00022777"/>
    </source>
</evidence>
<evidence type="ECO:0000256" key="5">
    <source>
        <dbReference type="ARBA" id="ARBA00022840"/>
    </source>
</evidence>
<dbReference type="GO" id="GO:0005524">
    <property type="term" value="F:ATP binding"/>
    <property type="evidence" value="ECO:0007669"/>
    <property type="project" value="UniProtKB-KW"/>
</dbReference>
<dbReference type="SMART" id="SM00220">
    <property type="entry name" value="S_TKc"/>
    <property type="match status" value="1"/>
</dbReference>
<gene>
    <name evidence="8" type="ORF">BC936DRAFT_145440</name>
</gene>
<dbReference type="Pfam" id="PF00069">
    <property type="entry name" value="Pkinase"/>
    <property type="match status" value="1"/>
</dbReference>
<evidence type="ECO:0000259" key="7">
    <source>
        <dbReference type="PROSITE" id="PS50011"/>
    </source>
</evidence>
<dbReference type="PROSITE" id="PS00108">
    <property type="entry name" value="PROTEIN_KINASE_ST"/>
    <property type="match status" value="1"/>
</dbReference>
<evidence type="ECO:0000256" key="1">
    <source>
        <dbReference type="ARBA" id="ARBA00022527"/>
    </source>
</evidence>
<keyword evidence="5" id="KW-0067">ATP-binding</keyword>
<feature type="coiled-coil region" evidence="6">
    <location>
        <begin position="43"/>
        <end position="77"/>
    </location>
</feature>
<dbReference type="PROSITE" id="PS50011">
    <property type="entry name" value="PROTEIN_KINASE_DOM"/>
    <property type="match status" value="1"/>
</dbReference>
<keyword evidence="9" id="KW-1185">Reference proteome</keyword>
<dbReference type="GO" id="GO:0005634">
    <property type="term" value="C:nucleus"/>
    <property type="evidence" value="ECO:0007669"/>
    <property type="project" value="TreeGrafter"/>
</dbReference>
<dbReference type="PANTHER" id="PTHR24345">
    <property type="entry name" value="SERINE/THREONINE-PROTEIN KINASE PLK"/>
    <property type="match status" value="1"/>
</dbReference>
<dbReference type="EMBL" id="RBNI01004221">
    <property type="protein sequence ID" value="RUP47691.1"/>
    <property type="molecule type" value="Genomic_DNA"/>
</dbReference>
<evidence type="ECO:0000313" key="8">
    <source>
        <dbReference type="EMBL" id="RUP47691.1"/>
    </source>
</evidence>
<name>A0A433DAK3_9FUNG</name>
<dbReference type="PANTHER" id="PTHR24345:SF0">
    <property type="entry name" value="CELL CYCLE SERINE_THREONINE-PROTEIN KINASE CDC5_MSD2"/>
    <property type="match status" value="1"/>
</dbReference>
<dbReference type="InterPro" id="IPR008271">
    <property type="entry name" value="Ser/Thr_kinase_AS"/>
</dbReference>
<keyword evidence="2" id="KW-0808">Transferase</keyword>
<comment type="caution">
    <text evidence="8">The sequence shown here is derived from an EMBL/GenBank/DDBJ whole genome shotgun (WGS) entry which is preliminary data.</text>
</comment>
<feature type="domain" description="Protein kinase" evidence="7">
    <location>
        <begin position="40"/>
        <end position="353"/>
    </location>
</feature>
<proteinExistence type="predicted"/>
<keyword evidence="3" id="KW-0547">Nucleotide-binding</keyword>
<keyword evidence="1" id="KW-0723">Serine/threonine-protein kinase</keyword>
<dbReference type="Proteomes" id="UP000268093">
    <property type="component" value="Unassembled WGS sequence"/>
</dbReference>
<sequence length="648" mass="73512">MELHERTAGPTTTTRLIANQSHPAANQTHAELHEVIEGLKHRVRVLGAENRDLKHQVAELQNQKSSHDLQLKQAKIRSHKGKFCLWEGFPKQENRQHPLRGQDNEQEGNAVRDIHEPTILRVLRAIHHHHHHHHHQHSTILRVLRASLRIAKRDGHVNDHQTSQHHTATELNDCIFLETPLAIREQFVFLIFDQLFLAISYLHDNNIAHRDLKLNNILYKRDGDTIHIWLCDLAFARKLGPVVNCSSDIGTTNYISPELLNDSECYNPFAADIWALSITLFKFLTTKHPWKKAHVEDECYSHYLELRESLFDSTNPSCKYLCPAVKDLLLAGLDPDPLRRPDIHSFSNDFQKLRVLWSEDGAEDGASPQDGEAIKKQVNSLLLEGLTPSSHTVNLRKRPSGCAFIDRVAEGKEDENADGGALENTNLVVLNNCENRIESQLIIPLDSKRRIGDICACCDVASLKGLTFPFEGQWKDKWVCEDCLREQLINIADATKANANGLDEYRLPSLLVNEANGSVPTFLIGGTFIPADFKTRIEKISVRQIALKDQLCNRKWKNGKLDQLKVVGRDHLKPGFLTFTSTENGITVRTPIENPDDAFYIQVCVFTSYVQSRFFPKTPNKRDPFPSGCRGDMKFKASSPTLEIVGDF</sequence>
<dbReference type="Gene3D" id="1.10.510.10">
    <property type="entry name" value="Transferase(Phosphotransferase) domain 1"/>
    <property type="match status" value="1"/>
</dbReference>
<dbReference type="OrthoDB" id="4062651at2759"/>
<reference evidence="8 9" key="1">
    <citation type="journal article" date="2018" name="New Phytol.">
        <title>Phylogenomics of Endogonaceae and evolution of mycorrhizas within Mucoromycota.</title>
        <authorList>
            <person name="Chang Y."/>
            <person name="Desiro A."/>
            <person name="Na H."/>
            <person name="Sandor L."/>
            <person name="Lipzen A."/>
            <person name="Clum A."/>
            <person name="Barry K."/>
            <person name="Grigoriev I.V."/>
            <person name="Martin F.M."/>
            <person name="Stajich J.E."/>
            <person name="Smith M.E."/>
            <person name="Bonito G."/>
            <person name="Spatafora J.W."/>
        </authorList>
    </citation>
    <scope>NUCLEOTIDE SEQUENCE [LARGE SCALE GENOMIC DNA]</scope>
    <source>
        <strain evidence="8 9">GMNB39</strain>
    </source>
</reference>
<protein>
    <recommendedName>
        <fullName evidence="7">Protein kinase domain-containing protein</fullName>
    </recommendedName>
</protein>
<keyword evidence="4" id="KW-0418">Kinase</keyword>
<dbReference type="InterPro" id="IPR011009">
    <property type="entry name" value="Kinase-like_dom_sf"/>
</dbReference>
<dbReference type="AlphaFoldDB" id="A0A433DAK3"/>
<keyword evidence="6" id="KW-0175">Coiled coil</keyword>
<evidence type="ECO:0000256" key="3">
    <source>
        <dbReference type="ARBA" id="ARBA00022741"/>
    </source>
</evidence>
<organism evidence="8 9">
    <name type="scientific">Jimgerdemannia flammicorona</name>
    <dbReference type="NCBI Taxonomy" id="994334"/>
    <lineage>
        <taxon>Eukaryota</taxon>
        <taxon>Fungi</taxon>
        <taxon>Fungi incertae sedis</taxon>
        <taxon>Mucoromycota</taxon>
        <taxon>Mucoromycotina</taxon>
        <taxon>Endogonomycetes</taxon>
        <taxon>Endogonales</taxon>
        <taxon>Endogonaceae</taxon>
        <taxon>Jimgerdemannia</taxon>
    </lineage>
</organism>
<accession>A0A433DAK3</accession>
<dbReference type="GO" id="GO:0004674">
    <property type="term" value="F:protein serine/threonine kinase activity"/>
    <property type="evidence" value="ECO:0007669"/>
    <property type="project" value="UniProtKB-KW"/>
</dbReference>
<evidence type="ECO:0000313" key="9">
    <source>
        <dbReference type="Proteomes" id="UP000268093"/>
    </source>
</evidence>
<evidence type="ECO:0000256" key="2">
    <source>
        <dbReference type="ARBA" id="ARBA00022679"/>
    </source>
</evidence>